<dbReference type="AlphaFoldDB" id="A0A1R3RKG9"/>
<dbReference type="VEuPathDB" id="FungiDB:ASPCADRAFT_51121"/>
<name>A0A1R3RKG9_ASPC5</name>
<accession>A0A1R3RKG9</accession>
<dbReference type="Proteomes" id="UP000188318">
    <property type="component" value="Unassembled WGS sequence"/>
</dbReference>
<evidence type="ECO:0000313" key="2">
    <source>
        <dbReference type="EMBL" id="OOF94978.1"/>
    </source>
</evidence>
<evidence type="ECO:0000256" key="1">
    <source>
        <dbReference type="SAM" id="MobiDB-lite"/>
    </source>
</evidence>
<proteinExistence type="predicted"/>
<dbReference type="STRING" id="602072.A0A1R3RKG9"/>
<evidence type="ECO:0000313" key="3">
    <source>
        <dbReference type="Proteomes" id="UP000188318"/>
    </source>
</evidence>
<keyword evidence="3" id="KW-1185">Reference proteome</keyword>
<feature type="compositionally biased region" description="Basic and acidic residues" evidence="1">
    <location>
        <begin position="761"/>
        <end position="774"/>
    </location>
</feature>
<protein>
    <submittedName>
        <fullName evidence="2">Uncharacterized protein</fullName>
    </submittedName>
</protein>
<organism evidence="2 3">
    <name type="scientific">Aspergillus carbonarius (strain ITEM 5010)</name>
    <dbReference type="NCBI Taxonomy" id="602072"/>
    <lineage>
        <taxon>Eukaryota</taxon>
        <taxon>Fungi</taxon>
        <taxon>Dikarya</taxon>
        <taxon>Ascomycota</taxon>
        <taxon>Pezizomycotina</taxon>
        <taxon>Eurotiomycetes</taxon>
        <taxon>Eurotiomycetidae</taxon>
        <taxon>Eurotiales</taxon>
        <taxon>Aspergillaceae</taxon>
        <taxon>Aspergillus</taxon>
        <taxon>Aspergillus subgen. Circumdati</taxon>
    </lineage>
</organism>
<feature type="region of interest" description="Disordered" evidence="1">
    <location>
        <begin position="737"/>
        <end position="776"/>
    </location>
</feature>
<gene>
    <name evidence="2" type="ORF">ASPCADRAFT_51121</name>
</gene>
<reference evidence="3" key="1">
    <citation type="journal article" date="2017" name="Genome Biol.">
        <title>Comparative genomics reveals high biological diversity and specific adaptations in the industrially and medically important fungal genus Aspergillus.</title>
        <authorList>
            <person name="de Vries R.P."/>
            <person name="Riley R."/>
            <person name="Wiebenga A."/>
            <person name="Aguilar-Osorio G."/>
            <person name="Amillis S."/>
            <person name="Uchima C.A."/>
            <person name="Anderluh G."/>
            <person name="Asadollahi M."/>
            <person name="Askin M."/>
            <person name="Barry K."/>
            <person name="Battaglia E."/>
            <person name="Bayram O."/>
            <person name="Benocci T."/>
            <person name="Braus-Stromeyer S.A."/>
            <person name="Caldana C."/>
            <person name="Canovas D."/>
            <person name="Cerqueira G.C."/>
            <person name="Chen F."/>
            <person name="Chen W."/>
            <person name="Choi C."/>
            <person name="Clum A."/>
            <person name="Dos Santos R.A."/>
            <person name="Damasio A.R."/>
            <person name="Diallinas G."/>
            <person name="Emri T."/>
            <person name="Fekete E."/>
            <person name="Flipphi M."/>
            <person name="Freyberg S."/>
            <person name="Gallo A."/>
            <person name="Gournas C."/>
            <person name="Habgood R."/>
            <person name="Hainaut M."/>
            <person name="Harispe M.L."/>
            <person name="Henrissat B."/>
            <person name="Hilden K.S."/>
            <person name="Hope R."/>
            <person name="Hossain A."/>
            <person name="Karabika E."/>
            <person name="Karaffa L."/>
            <person name="Karanyi Z."/>
            <person name="Krasevec N."/>
            <person name="Kuo A."/>
            <person name="Kusch H."/>
            <person name="LaButti K."/>
            <person name="Lagendijk E.L."/>
            <person name="Lapidus A."/>
            <person name="Levasseur A."/>
            <person name="Lindquist E."/>
            <person name="Lipzen A."/>
            <person name="Logrieco A.F."/>
            <person name="MacCabe A."/>
            <person name="Maekelae M.R."/>
            <person name="Malavazi I."/>
            <person name="Melin P."/>
            <person name="Meyer V."/>
            <person name="Mielnichuk N."/>
            <person name="Miskei M."/>
            <person name="Molnar A.P."/>
            <person name="Mule G."/>
            <person name="Ngan C.Y."/>
            <person name="Orejas M."/>
            <person name="Orosz E."/>
            <person name="Ouedraogo J.P."/>
            <person name="Overkamp K.M."/>
            <person name="Park H.-S."/>
            <person name="Perrone G."/>
            <person name="Piumi F."/>
            <person name="Punt P.J."/>
            <person name="Ram A.F."/>
            <person name="Ramon A."/>
            <person name="Rauscher S."/>
            <person name="Record E."/>
            <person name="Riano-Pachon D.M."/>
            <person name="Robert V."/>
            <person name="Roehrig J."/>
            <person name="Ruller R."/>
            <person name="Salamov A."/>
            <person name="Salih N.S."/>
            <person name="Samson R.A."/>
            <person name="Sandor E."/>
            <person name="Sanguinetti M."/>
            <person name="Schuetze T."/>
            <person name="Sepcic K."/>
            <person name="Shelest E."/>
            <person name="Sherlock G."/>
            <person name="Sophianopoulou V."/>
            <person name="Squina F.M."/>
            <person name="Sun H."/>
            <person name="Susca A."/>
            <person name="Todd R.B."/>
            <person name="Tsang A."/>
            <person name="Unkles S.E."/>
            <person name="van de Wiele N."/>
            <person name="van Rossen-Uffink D."/>
            <person name="Oliveira J.V."/>
            <person name="Vesth T.C."/>
            <person name="Visser J."/>
            <person name="Yu J.-H."/>
            <person name="Zhou M."/>
            <person name="Andersen M.R."/>
            <person name="Archer D.B."/>
            <person name="Baker S.E."/>
            <person name="Benoit I."/>
            <person name="Brakhage A.A."/>
            <person name="Braus G.H."/>
            <person name="Fischer R."/>
            <person name="Frisvad J.C."/>
            <person name="Goldman G.H."/>
            <person name="Houbraken J."/>
            <person name="Oakley B."/>
            <person name="Pocsi I."/>
            <person name="Scazzocchio C."/>
            <person name="Seiboth B."/>
            <person name="vanKuyk P.A."/>
            <person name="Wortman J."/>
            <person name="Dyer P.S."/>
            <person name="Grigoriev I.V."/>
        </authorList>
    </citation>
    <scope>NUCLEOTIDE SEQUENCE [LARGE SCALE GENOMIC DNA]</scope>
    <source>
        <strain evidence="3">ITEM 5010</strain>
    </source>
</reference>
<dbReference type="OrthoDB" id="3940621at2759"/>
<sequence>MEPSPLGQLGKLPYEIRLEIYEKLFAMKKAPLSILSSSRAIYKEITERLHDTLNIHLTPVFDGPWMELHCKRLQLRWSIRHHSLASQHRFARVPYNKMNLIVHIYAPNPRDPGQIVLLWQKAQYLVEILENATIASLVVRLREHKDRDWQDGGHVVESIPYPNGSRPDHHIVFLPFCRLSNVGAFQMVPDTRRMDRVTDWGLVNYGRDFILNNGYRNYNDGPLSQDRQYRDIVRAFDDIDALIRDTDFFLETRLDNLLGHTAAMLRLDRAAHWPLDACIDIPRTRRRLVDVRKYPGSVALHDPGLKSEDWRVSALTNIYELSRFESHKWSWLEWCEHYPQGLPPHNQNNVRNSTLAVCATPWYGRSFGPLALTGGYYMDIMNYQHRNCGGDPGARYRNFEQHWCTDCRRMGYRTGCDQVCESLSDSDYEEDWDRWPHCAVDFSDPDRKTYTFVRLPFSCDLFPMPTSPEMSDNQGSLTVAAQGEYRSLPSDYGAHGGHSPSSSFAWGGSEQYSWLLVGGPNDIALDRTERLKRQSFLLAIGDYAGRVWNLLVLASKIVKPQLGSRVVHFRDKLTPESNDSSNGRKKWIRLLEGCVSYLQEQGLDIDVDLAKLAILVYSKRNLVCHARIGDPAIWKQPAELRKAIEEAKDRLSEVLPEEQFHNYDTWKRILAIYGASEGLISLRPGSRSDTALPEPDLRLLPEDARRLAFKNRVSDDRSDATFQTITERIPVTFRPVTGQTRTKHSVSDPIAYVPRKRRASRSPDPEDRPKEKSAADAFPHVAFGNVEDACLFREIYGDLAHMFSKDQAKGRKALQEARKVVHRARANLDRETGAAGRRG</sequence>
<dbReference type="EMBL" id="KV907501">
    <property type="protein sequence ID" value="OOF94978.1"/>
    <property type="molecule type" value="Genomic_DNA"/>
</dbReference>